<proteinExistence type="predicted"/>
<sequence length="323" mass="35703">MVLNAEWIYWGSFLLLPVLAVLLSAAMGGHWLKRVLALIFTVPVALLVYARFVEPQRLIRVATDVEICGQGLPGTIKAAVLSDVHQGIFRNAVSVPRLVKTINRSNPDIVLIAGDFTYDLPPEKFEKTFAAFKHLKAPVYGVLGNHDNIHGPEYREKLIDALEKSGVTMLAPGEDVFRKDGKFIRIVGIRDMDSFLGKTETLGEYPAPGGMPSIVLSHSPEVIGRSETGHYDLMVTGHTHGGQVWIPKVTCELTTACRTWRYGLAETPTGKLFVTSGTGMTALPIRFNMQPRIDILRVQINRCEAQPFGDVMRVFPHDQGSQN</sequence>
<evidence type="ECO:0000313" key="3">
    <source>
        <dbReference type="EMBL" id="RFB01661.1"/>
    </source>
</evidence>
<dbReference type="Pfam" id="PF00149">
    <property type="entry name" value="Metallophos"/>
    <property type="match status" value="1"/>
</dbReference>
<feature type="domain" description="Calcineurin-like phosphoesterase" evidence="2">
    <location>
        <begin position="77"/>
        <end position="241"/>
    </location>
</feature>
<dbReference type="SUPFAM" id="SSF56300">
    <property type="entry name" value="Metallo-dependent phosphatases"/>
    <property type="match status" value="1"/>
</dbReference>
<accession>A0A371R870</accession>
<name>A0A371R870_9PROT</name>
<dbReference type="InParanoid" id="A0A371R870"/>
<dbReference type="AlphaFoldDB" id="A0A371R870"/>
<keyword evidence="1" id="KW-0472">Membrane</keyword>
<dbReference type="InterPro" id="IPR051158">
    <property type="entry name" value="Metallophosphoesterase_sf"/>
</dbReference>
<dbReference type="InterPro" id="IPR004843">
    <property type="entry name" value="Calcineurin-like_PHP"/>
</dbReference>
<protein>
    <recommendedName>
        <fullName evidence="2">Calcineurin-like phosphoesterase domain-containing protein</fullName>
    </recommendedName>
</protein>
<dbReference type="OrthoDB" id="9780884at2"/>
<dbReference type="PANTHER" id="PTHR31302">
    <property type="entry name" value="TRANSMEMBRANE PROTEIN WITH METALLOPHOSPHOESTERASE DOMAIN-RELATED"/>
    <property type="match status" value="1"/>
</dbReference>
<organism evidence="3 4">
    <name type="scientific">Parvularcula marina</name>
    <dbReference type="NCBI Taxonomy" id="2292771"/>
    <lineage>
        <taxon>Bacteria</taxon>
        <taxon>Pseudomonadati</taxon>
        <taxon>Pseudomonadota</taxon>
        <taxon>Alphaproteobacteria</taxon>
        <taxon>Parvularculales</taxon>
        <taxon>Parvularculaceae</taxon>
        <taxon>Parvularcula</taxon>
    </lineage>
</organism>
<reference evidence="3 4" key="1">
    <citation type="submission" date="2018-08" db="EMBL/GenBank/DDBJ databases">
        <title>Parvularcula sp. SM1705, isolated from surface water of the South Sea China.</title>
        <authorList>
            <person name="Sun L."/>
        </authorList>
    </citation>
    <scope>NUCLEOTIDE SEQUENCE [LARGE SCALE GENOMIC DNA]</scope>
    <source>
        <strain evidence="3 4">SM1705</strain>
    </source>
</reference>
<dbReference type="PANTHER" id="PTHR31302:SF0">
    <property type="entry name" value="TRANSMEMBRANE PROTEIN WITH METALLOPHOSPHOESTERASE DOMAIN"/>
    <property type="match status" value="1"/>
</dbReference>
<dbReference type="InterPro" id="IPR029052">
    <property type="entry name" value="Metallo-depent_PP-like"/>
</dbReference>
<evidence type="ECO:0000259" key="2">
    <source>
        <dbReference type="Pfam" id="PF00149"/>
    </source>
</evidence>
<keyword evidence="4" id="KW-1185">Reference proteome</keyword>
<evidence type="ECO:0000313" key="4">
    <source>
        <dbReference type="Proteomes" id="UP000264589"/>
    </source>
</evidence>
<dbReference type="Proteomes" id="UP000264589">
    <property type="component" value="Unassembled WGS sequence"/>
</dbReference>
<feature type="transmembrane region" description="Helical" evidence="1">
    <location>
        <begin position="7"/>
        <end position="25"/>
    </location>
</feature>
<gene>
    <name evidence="3" type="ORF">DX908_15415</name>
</gene>
<keyword evidence="1" id="KW-1133">Transmembrane helix</keyword>
<dbReference type="FunCoup" id="A0A371R870">
    <property type="interactions" value="124"/>
</dbReference>
<dbReference type="GO" id="GO:0016787">
    <property type="term" value="F:hydrolase activity"/>
    <property type="evidence" value="ECO:0007669"/>
    <property type="project" value="InterPro"/>
</dbReference>
<dbReference type="Gene3D" id="3.60.21.10">
    <property type="match status" value="1"/>
</dbReference>
<feature type="transmembrane region" description="Helical" evidence="1">
    <location>
        <begin position="31"/>
        <end position="50"/>
    </location>
</feature>
<keyword evidence="1" id="KW-0812">Transmembrane</keyword>
<dbReference type="RefSeq" id="WP_116393377.1">
    <property type="nucleotide sequence ID" value="NZ_QUQO01000002.1"/>
</dbReference>
<dbReference type="EMBL" id="QUQO01000002">
    <property type="protein sequence ID" value="RFB01661.1"/>
    <property type="molecule type" value="Genomic_DNA"/>
</dbReference>
<evidence type="ECO:0000256" key="1">
    <source>
        <dbReference type="SAM" id="Phobius"/>
    </source>
</evidence>
<comment type="caution">
    <text evidence="3">The sequence shown here is derived from an EMBL/GenBank/DDBJ whole genome shotgun (WGS) entry which is preliminary data.</text>
</comment>